<evidence type="ECO:0000313" key="2">
    <source>
        <dbReference type="EMBL" id="SVE12837.1"/>
    </source>
</evidence>
<dbReference type="AlphaFoldDB" id="A0A383AYC6"/>
<feature type="non-terminal residue" evidence="2">
    <location>
        <position position="248"/>
    </location>
</feature>
<dbReference type="Gene3D" id="2.60.120.620">
    <property type="entry name" value="q2cbj1_9rhob like domain"/>
    <property type="match status" value="1"/>
</dbReference>
<feature type="compositionally biased region" description="Basic and acidic residues" evidence="1">
    <location>
        <begin position="236"/>
        <end position="248"/>
    </location>
</feature>
<name>A0A383AYC6_9ZZZZ</name>
<feature type="non-terminal residue" evidence="2">
    <location>
        <position position="1"/>
    </location>
</feature>
<dbReference type="EMBL" id="UINC01196009">
    <property type="protein sequence ID" value="SVE12837.1"/>
    <property type="molecule type" value="Genomic_DNA"/>
</dbReference>
<dbReference type="Pfam" id="PF05721">
    <property type="entry name" value="PhyH"/>
    <property type="match status" value="1"/>
</dbReference>
<sequence>YMEIIRRMNRIEEFHALQHDPALVGLLERMCGEPILPHPRLITRAIFPRRDAFTTPPHQDFIPIQGTPDTYTAWFPLGDLPSSMGGVEIAEGSHVGGLYDFQPGLGAGGIEITESFEGRWRGGSFAAGDVLFFHSMAVHRGVPNKTDALRLSVDSRYQKISEPIAPGSLLPHTKPQTWDEIYADWPADSPYRNYWSTLNLQVEEYDDSYHGKRDDMALEMAAQGDPRSRSVLQRIVARDPDPTKREQA</sequence>
<dbReference type="PANTHER" id="PTHR40128">
    <property type="entry name" value="EXPRESSED PROTEIN"/>
    <property type="match status" value="1"/>
</dbReference>
<dbReference type="InterPro" id="IPR008775">
    <property type="entry name" value="Phytyl_CoA_dOase-like"/>
</dbReference>
<feature type="region of interest" description="Disordered" evidence="1">
    <location>
        <begin position="221"/>
        <end position="248"/>
    </location>
</feature>
<reference evidence="2" key="1">
    <citation type="submission" date="2018-05" db="EMBL/GenBank/DDBJ databases">
        <authorList>
            <person name="Lanie J.A."/>
            <person name="Ng W.-L."/>
            <person name="Kazmierczak K.M."/>
            <person name="Andrzejewski T.M."/>
            <person name="Davidsen T.M."/>
            <person name="Wayne K.J."/>
            <person name="Tettelin H."/>
            <person name="Glass J.I."/>
            <person name="Rusch D."/>
            <person name="Podicherti R."/>
            <person name="Tsui H.-C.T."/>
            <person name="Winkler M.E."/>
        </authorList>
    </citation>
    <scope>NUCLEOTIDE SEQUENCE</scope>
</reference>
<proteinExistence type="predicted"/>
<dbReference type="SUPFAM" id="SSF51197">
    <property type="entry name" value="Clavaminate synthase-like"/>
    <property type="match status" value="1"/>
</dbReference>
<evidence type="ECO:0000256" key="1">
    <source>
        <dbReference type="SAM" id="MobiDB-lite"/>
    </source>
</evidence>
<dbReference type="PANTHER" id="PTHR40128:SF1">
    <property type="entry name" value="PHYTANOYL-COA HYDROXYLASE"/>
    <property type="match status" value="1"/>
</dbReference>
<gene>
    <name evidence="2" type="ORF">METZ01_LOCUS465691</name>
</gene>
<accession>A0A383AYC6</accession>
<protein>
    <recommendedName>
        <fullName evidence="3">Phytanoyl-CoA dioxygenase</fullName>
    </recommendedName>
</protein>
<evidence type="ECO:0008006" key="3">
    <source>
        <dbReference type="Google" id="ProtNLM"/>
    </source>
</evidence>
<organism evidence="2">
    <name type="scientific">marine metagenome</name>
    <dbReference type="NCBI Taxonomy" id="408172"/>
    <lineage>
        <taxon>unclassified sequences</taxon>
        <taxon>metagenomes</taxon>
        <taxon>ecological metagenomes</taxon>
    </lineage>
</organism>